<evidence type="ECO:0000256" key="4">
    <source>
        <dbReference type="ARBA" id="ARBA00022679"/>
    </source>
</evidence>
<evidence type="ECO:0000256" key="1">
    <source>
        <dbReference type="ARBA" id="ARBA00009776"/>
    </source>
</evidence>
<evidence type="ECO:0000256" key="8">
    <source>
        <dbReference type="ARBA" id="ARBA00022840"/>
    </source>
</evidence>
<evidence type="ECO:0000256" key="5">
    <source>
        <dbReference type="ARBA" id="ARBA00022727"/>
    </source>
</evidence>
<dbReference type="GO" id="GO:0006227">
    <property type="term" value="P:dUDP biosynthetic process"/>
    <property type="evidence" value="ECO:0007669"/>
    <property type="project" value="TreeGrafter"/>
</dbReference>
<proteinExistence type="inferred from homology"/>
<dbReference type="Gene3D" id="3.40.50.300">
    <property type="entry name" value="P-loop containing nucleotide triphosphate hydrolases"/>
    <property type="match status" value="1"/>
</dbReference>
<keyword evidence="8 12" id="KW-0067">ATP-binding</keyword>
<dbReference type="NCBIfam" id="TIGR00041">
    <property type="entry name" value="DTMP_kinase"/>
    <property type="match status" value="1"/>
</dbReference>
<evidence type="ECO:0000313" key="16">
    <source>
        <dbReference type="Proteomes" id="UP000199032"/>
    </source>
</evidence>
<evidence type="ECO:0000256" key="9">
    <source>
        <dbReference type="ARBA" id="ARBA00029962"/>
    </source>
</evidence>
<name>A0A0S4LBQ9_9BACT</name>
<evidence type="ECO:0000256" key="11">
    <source>
        <dbReference type="ARBA" id="ARBA00057735"/>
    </source>
</evidence>
<comment type="catalytic activity">
    <reaction evidence="10 12">
        <text>dTMP + ATP = dTDP + ADP</text>
        <dbReference type="Rhea" id="RHEA:13517"/>
        <dbReference type="ChEBI" id="CHEBI:30616"/>
        <dbReference type="ChEBI" id="CHEBI:58369"/>
        <dbReference type="ChEBI" id="CHEBI:63528"/>
        <dbReference type="ChEBI" id="CHEBI:456216"/>
        <dbReference type="EC" id="2.7.4.9"/>
    </reaction>
</comment>
<sequence length="224" mass="25686">MSPATQKPSGIFITLEGGEGSGKTTQARRLCDWLIAQGQRVLHTREPGGTLLAERLRSLLLDHSSETIAPETEAWLILAARRQHVDHVIKPALQQGMIVVCDRFSDSTMAYQGYGRGLDLRTLRTMNKWATGKLVPHLTLLFDVPVRIGLTRRRSQRSSQNRLDREVTQFHEKVRAGFRTLARKEPRRMIVFDASLPLESVQQNVEEVITRWLNTRRTQQLRRR</sequence>
<dbReference type="EC" id="2.7.4.9" evidence="2 12"/>
<comment type="function">
    <text evidence="11 12">Phosphorylation of dTMP to form dTDP in both de novo and salvage pathways of dTTP synthesis.</text>
</comment>
<dbReference type="PROSITE" id="PS01331">
    <property type="entry name" value="THYMIDYLATE_KINASE"/>
    <property type="match status" value="1"/>
</dbReference>
<comment type="similarity">
    <text evidence="1 12">Belongs to the thymidylate kinase family.</text>
</comment>
<evidence type="ECO:0000259" key="14">
    <source>
        <dbReference type="Pfam" id="PF02223"/>
    </source>
</evidence>
<gene>
    <name evidence="12 15" type="primary">tmk</name>
    <name evidence="15" type="ORF">COMA1_20057</name>
</gene>
<feature type="domain" description="Thymidylate kinase-like" evidence="14">
    <location>
        <begin position="15"/>
        <end position="204"/>
    </location>
</feature>
<dbReference type="AlphaFoldDB" id="A0A0S4LBQ9"/>
<evidence type="ECO:0000256" key="7">
    <source>
        <dbReference type="ARBA" id="ARBA00022777"/>
    </source>
</evidence>
<protein>
    <recommendedName>
        <fullName evidence="3 12">Thymidylate kinase</fullName>
        <ecNumber evidence="2 12">2.7.4.9</ecNumber>
    </recommendedName>
    <alternativeName>
        <fullName evidence="9 12">dTMP kinase</fullName>
    </alternativeName>
</protein>
<evidence type="ECO:0000256" key="13">
    <source>
        <dbReference type="SAM" id="MobiDB-lite"/>
    </source>
</evidence>
<keyword evidence="5 12" id="KW-0545">Nucleotide biosynthesis</keyword>
<keyword evidence="16" id="KW-1185">Reference proteome</keyword>
<dbReference type="GO" id="GO:0006233">
    <property type="term" value="P:dTDP biosynthetic process"/>
    <property type="evidence" value="ECO:0007669"/>
    <property type="project" value="InterPro"/>
</dbReference>
<evidence type="ECO:0000256" key="10">
    <source>
        <dbReference type="ARBA" id="ARBA00048743"/>
    </source>
</evidence>
<feature type="binding site" evidence="12">
    <location>
        <begin position="17"/>
        <end position="24"/>
    </location>
    <ligand>
        <name>ATP</name>
        <dbReference type="ChEBI" id="CHEBI:30616"/>
    </ligand>
</feature>
<keyword evidence="4 12" id="KW-0808">Transferase</keyword>
<keyword evidence="6 12" id="KW-0547">Nucleotide-binding</keyword>
<dbReference type="SUPFAM" id="SSF52540">
    <property type="entry name" value="P-loop containing nucleoside triphosphate hydrolases"/>
    <property type="match status" value="1"/>
</dbReference>
<dbReference type="CDD" id="cd01672">
    <property type="entry name" value="TMPK"/>
    <property type="match status" value="1"/>
</dbReference>
<dbReference type="InterPro" id="IPR027417">
    <property type="entry name" value="P-loop_NTPase"/>
</dbReference>
<feature type="region of interest" description="Disordered" evidence="13">
    <location>
        <begin position="1"/>
        <end position="20"/>
    </location>
</feature>
<dbReference type="FunFam" id="3.40.50.300:FF:000225">
    <property type="entry name" value="Thymidylate kinase"/>
    <property type="match status" value="1"/>
</dbReference>
<organism evidence="15 16">
    <name type="scientific">Candidatus Nitrospira nitrosa</name>
    <dbReference type="NCBI Taxonomy" id="1742972"/>
    <lineage>
        <taxon>Bacteria</taxon>
        <taxon>Pseudomonadati</taxon>
        <taxon>Nitrospirota</taxon>
        <taxon>Nitrospiria</taxon>
        <taxon>Nitrospirales</taxon>
        <taxon>Nitrospiraceae</taxon>
        <taxon>Nitrospira</taxon>
    </lineage>
</organism>
<dbReference type="HAMAP" id="MF_00165">
    <property type="entry name" value="Thymidylate_kinase"/>
    <property type="match status" value="1"/>
</dbReference>
<dbReference type="InterPro" id="IPR039430">
    <property type="entry name" value="Thymidylate_kin-like_dom"/>
</dbReference>
<dbReference type="InterPro" id="IPR018094">
    <property type="entry name" value="Thymidylate_kinase"/>
</dbReference>
<dbReference type="GO" id="GO:0004798">
    <property type="term" value="F:dTMP kinase activity"/>
    <property type="evidence" value="ECO:0007669"/>
    <property type="project" value="UniProtKB-UniRule"/>
</dbReference>
<evidence type="ECO:0000313" key="15">
    <source>
        <dbReference type="EMBL" id="CUS34965.1"/>
    </source>
</evidence>
<evidence type="ECO:0000256" key="3">
    <source>
        <dbReference type="ARBA" id="ARBA00017144"/>
    </source>
</evidence>
<dbReference type="PANTHER" id="PTHR10344">
    <property type="entry name" value="THYMIDYLATE KINASE"/>
    <property type="match status" value="1"/>
</dbReference>
<keyword evidence="7 12" id="KW-0418">Kinase</keyword>
<dbReference type="Pfam" id="PF02223">
    <property type="entry name" value="Thymidylate_kin"/>
    <property type="match status" value="1"/>
</dbReference>
<evidence type="ECO:0000256" key="2">
    <source>
        <dbReference type="ARBA" id="ARBA00012980"/>
    </source>
</evidence>
<dbReference type="STRING" id="1742972.COMA1_20057"/>
<dbReference type="InterPro" id="IPR018095">
    <property type="entry name" value="Thymidylate_kin_CS"/>
</dbReference>
<dbReference type="Proteomes" id="UP000199032">
    <property type="component" value="Unassembled WGS sequence"/>
</dbReference>
<dbReference type="EMBL" id="CZQA01000008">
    <property type="protein sequence ID" value="CUS34965.1"/>
    <property type="molecule type" value="Genomic_DNA"/>
</dbReference>
<dbReference type="PANTHER" id="PTHR10344:SF4">
    <property type="entry name" value="UMP-CMP KINASE 2, MITOCHONDRIAL"/>
    <property type="match status" value="1"/>
</dbReference>
<dbReference type="GO" id="GO:0005829">
    <property type="term" value="C:cytosol"/>
    <property type="evidence" value="ECO:0007669"/>
    <property type="project" value="TreeGrafter"/>
</dbReference>
<accession>A0A0S4LBQ9</accession>
<dbReference type="GO" id="GO:0006235">
    <property type="term" value="P:dTTP biosynthetic process"/>
    <property type="evidence" value="ECO:0007669"/>
    <property type="project" value="UniProtKB-UniRule"/>
</dbReference>
<dbReference type="GO" id="GO:0005524">
    <property type="term" value="F:ATP binding"/>
    <property type="evidence" value="ECO:0007669"/>
    <property type="project" value="UniProtKB-UniRule"/>
</dbReference>
<evidence type="ECO:0000256" key="6">
    <source>
        <dbReference type="ARBA" id="ARBA00022741"/>
    </source>
</evidence>
<dbReference type="OrthoDB" id="9774907at2"/>
<evidence type="ECO:0000256" key="12">
    <source>
        <dbReference type="HAMAP-Rule" id="MF_00165"/>
    </source>
</evidence>
<dbReference type="RefSeq" id="WP_090747173.1">
    <property type="nucleotide sequence ID" value="NZ_CZQA01000008.1"/>
</dbReference>
<reference evidence="15 16" key="1">
    <citation type="submission" date="2015-10" db="EMBL/GenBank/DDBJ databases">
        <authorList>
            <person name="Gilbert D.G."/>
        </authorList>
    </citation>
    <scope>NUCLEOTIDE SEQUENCE [LARGE SCALE GENOMIC DNA]</scope>
    <source>
        <strain evidence="15">COMA1</strain>
    </source>
</reference>